<accession>A0AAD5UQF1</accession>
<keyword evidence="3" id="KW-1185">Reference proteome</keyword>
<organism evidence="2 3">
    <name type="scientific">Meripilus lineatus</name>
    <dbReference type="NCBI Taxonomy" id="2056292"/>
    <lineage>
        <taxon>Eukaryota</taxon>
        <taxon>Fungi</taxon>
        <taxon>Dikarya</taxon>
        <taxon>Basidiomycota</taxon>
        <taxon>Agaricomycotina</taxon>
        <taxon>Agaricomycetes</taxon>
        <taxon>Polyporales</taxon>
        <taxon>Meripilaceae</taxon>
        <taxon>Meripilus</taxon>
    </lineage>
</organism>
<evidence type="ECO:0000313" key="3">
    <source>
        <dbReference type="Proteomes" id="UP001212997"/>
    </source>
</evidence>
<dbReference type="AlphaFoldDB" id="A0AAD5UQF1"/>
<feature type="compositionally biased region" description="Polar residues" evidence="1">
    <location>
        <begin position="39"/>
        <end position="73"/>
    </location>
</feature>
<feature type="region of interest" description="Disordered" evidence="1">
    <location>
        <begin position="1"/>
        <end position="109"/>
    </location>
</feature>
<dbReference type="Proteomes" id="UP001212997">
    <property type="component" value="Unassembled WGS sequence"/>
</dbReference>
<evidence type="ECO:0000313" key="2">
    <source>
        <dbReference type="EMBL" id="KAJ3473708.1"/>
    </source>
</evidence>
<dbReference type="EMBL" id="JANAWD010001285">
    <property type="protein sequence ID" value="KAJ3473708.1"/>
    <property type="molecule type" value="Genomic_DNA"/>
</dbReference>
<comment type="caution">
    <text evidence="2">The sequence shown here is derived from an EMBL/GenBank/DDBJ whole genome shotgun (WGS) entry which is preliminary data.</text>
</comment>
<feature type="compositionally biased region" description="Polar residues" evidence="1">
    <location>
        <begin position="1"/>
        <end position="15"/>
    </location>
</feature>
<evidence type="ECO:0000256" key="1">
    <source>
        <dbReference type="SAM" id="MobiDB-lite"/>
    </source>
</evidence>
<reference evidence="2" key="1">
    <citation type="submission" date="2022-07" db="EMBL/GenBank/DDBJ databases">
        <title>Genome Sequence of Physisporinus lineatus.</title>
        <authorList>
            <person name="Buettner E."/>
        </authorList>
    </citation>
    <scope>NUCLEOTIDE SEQUENCE</scope>
    <source>
        <strain evidence="2">VT162</strain>
    </source>
</reference>
<proteinExistence type="predicted"/>
<name>A0AAD5UQF1_9APHY</name>
<gene>
    <name evidence="2" type="ORF">NLI96_g12865</name>
</gene>
<sequence length="181" mass="19932">MLSNAASHTADTQTGAAKRRRSATEYQGISQPMAKRASRSTYTEPTPTASSQSYNLRSTSQPNPEKIAVSSQRMETEWTAQQTAQQQKGPVQPDKATATRSAPPAHASTSILSQLMRQFEATRTHYNAQDILHEDQTLEDVFVPPGRAASNTEISTSTSKSIYLSTHPLSILMHSDRPRHH</sequence>
<protein>
    <submittedName>
        <fullName evidence="2">Uncharacterized protein</fullName>
    </submittedName>
</protein>